<organism evidence="2 3">
    <name type="scientific">Actinomadura barringtoniae</name>
    <dbReference type="NCBI Taxonomy" id="1427535"/>
    <lineage>
        <taxon>Bacteria</taxon>
        <taxon>Bacillati</taxon>
        <taxon>Actinomycetota</taxon>
        <taxon>Actinomycetes</taxon>
        <taxon>Streptosporangiales</taxon>
        <taxon>Thermomonosporaceae</taxon>
        <taxon>Actinomadura</taxon>
    </lineage>
</organism>
<gene>
    <name evidence="2" type="ORF">J4573_03880</name>
</gene>
<name>A0A939T7U2_9ACTN</name>
<evidence type="ECO:0000259" key="1">
    <source>
        <dbReference type="Pfam" id="PF00561"/>
    </source>
</evidence>
<proteinExistence type="predicted"/>
<sequence>MSSGFAHVNGLKIYYEVHGEGGERPLVLLHGGAHTIELSFGRVLPALAEHRQVVAIELQGHGRTADTDREMSIEAFADDVLGVLDHLGIERADILGFSLGGLTALQFGLRHPRRTGRLVLLSANYRPDGVHEEIRANDPGSTRMPTKADFAEMRDAYVEVAPDPGHFETFLGRLSVLVNKTWQGWSDEELSGLGSPALIMIGDQDFTKPGHAVRMQELISGSQLAVLPDTKHVQIVNRPDFVLPMVEKFLDWSRVS</sequence>
<comment type="caution">
    <text evidence="2">The sequence shown here is derived from an EMBL/GenBank/DDBJ whole genome shotgun (WGS) entry which is preliminary data.</text>
</comment>
<feature type="domain" description="AB hydrolase-1" evidence="1">
    <location>
        <begin position="25"/>
        <end position="146"/>
    </location>
</feature>
<accession>A0A939T7U2</accession>
<dbReference type="InterPro" id="IPR029058">
    <property type="entry name" value="AB_hydrolase_fold"/>
</dbReference>
<dbReference type="InterPro" id="IPR050471">
    <property type="entry name" value="AB_hydrolase"/>
</dbReference>
<dbReference type="PRINTS" id="PR00111">
    <property type="entry name" value="ABHYDROLASE"/>
</dbReference>
<dbReference type="PANTHER" id="PTHR43433:SF5">
    <property type="entry name" value="AB HYDROLASE-1 DOMAIN-CONTAINING PROTEIN"/>
    <property type="match status" value="1"/>
</dbReference>
<dbReference type="GO" id="GO:0016787">
    <property type="term" value="F:hydrolase activity"/>
    <property type="evidence" value="ECO:0007669"/>
    <property type="project" value="UniProtKB-KW"/>
</dbReference>
<keyword evidence="2" id="KW-0378">Hydrolase</keyword>
<dbReference type="AlphaFoldDB" id="A0A939T7U2"/>
<dbReference type="Gene3D" id="3.40.50.1820">
    <property type="entry name" value="alpha/beta hydrolase"/>
    <property type="match status" value="1"/>
</dbReference>
<dbReference type="SUPFAM" id="SSF53474">
    <property type="entry name" value="alpha/beta-Hydrolases"/>
    <property type="match status" value="1"/>
</dbReference>
<evidence type="ECO:0000313" key="3">
    <source>
        <dbReference type="Proteomes" id="UP000669179"/>
    </source>
</evidence>
<evidence type="ECO:0000313" key="2">
    <source>
        <dbReference type="EMBL" id="MBO2446215.1"/>
    </source>
</evidence>
<dbReference type="RefSeq" id="WP_208253771.1">
    <property type="nucleotide sequence ID" value="NZ_JAGEOJ010000001.1"/>
</dbReference>
<dbReference type="InterPro" id="IPR000073">
    <property type="entry name" value="AB_hydrolase_1"/>
</dbReference>
<keyword evidence="3" id="KW-1185">Reference proteome</keyword>
<protein>
    <submittedName>
        <fullName evidence="2">Alpha/beta hydrolase</fullName>
    </submittedName>
</protein>
<dbReference type="EMBL" id="JAGEOJ010000001">
    <property type="protein sequence ID" value="MBO2446215.1"/>
    <property type="molecule type" value="Genomic_DNA"/>
</dbReference>
<dbReference type="Proteomes" id="UP000669179">
    <property type="component" value="Unassembled WGS sequence"/>
</dbReference>
<dbReference type="PANTHER" id="PTHR43433">
    <property type="entry name" value="HYDROLASE, ALPHA/BETA FOLD FAMILY PROTEIN"/>
    <property type="match status" value="1"/>
</dbReference>
<dbReference type="Pfam" id="PF00561">
    <property type="entry name" value="Abhydrolase_1"/>
    <property type="match status" value="1"/>
</dbReference>
<reference evidence="2" key="1">
    <citation type="submission" date="2021-03" db="EMBL/GenBank/DDBJ databases">
        <authorList>
            <person name="Kanchanasin P."/>
            <person name="Saeng-In P."/>
            <person name="Phongsopitanun W."/>
            <person name="Yuki M."/>
            <person name="Kudo T."/>
            <person name="Ohkuma M."/>
            <person name="Tanasupawat S."/>
        </authorList>
    </citation>
    <scope>NUCLEOTIDE SEQUENCE</scope>
    <source>
        <strain evidence="2">GKU 128</strain>
    </source>
</reference>